<dbReference type="PROSITE" id="PS51471">
    <property type="entry name" value="FE2OG_OXY"/>
    <property type="match status" value="1"/>
</dbReference>
<dbReference type="Pfam" id="PF03171">
    <property type="entry name" value="2OG-FeII_Oxy"/>
    <property type="match status" value="1"/>
</dbReference>
<sequence length="400" mass="45522">MTVSELDHKYDVRPFVEAPVIDTTNDNTVIKLDAIDLSKFEDYPEGSLSRQKLADQLEKTITTSGFFNVVNYGYDLEKLEHLKAVAQSLLKLPDEEKRKYHSGAPTAEEDLENKKKGLGAERGEGYKPKGFWKMKDSVRDSIDHFNFRDAKLEAVFAKKNSEGIYPEVFSAYQKEVNAYYKYVHEVVLRKVLTLCDIILEIPEGTLYGKYFSLTDSVTTSSGGHGRFMLYHPLTENEASKVDGTWLRGHSDISAFSIITSQPILSLQISDYESGEWKYVDYRPNSLVCNIGDALEFLTGGYFKASMHRVSLPPAKQLGYERLVLIDFINPLEDTVIHPTTLASSKLKKVGLHERPEWDKITYKQWDAVKGALLGADGVGDRSTLKYYGRQIERWHYLDKE</sequence>
<comment type="similarity">
    <text evidence="1">Belongs to the iron/ascorbate-dependent oxidoreductase family.</text>
</comment>
<dbReference type="SUPFAM" id="SSF51197">
    <property type="entry name" value="Clavaminate synthase-like"/>
    <property type="match status" value="1"/>
</dbReference>
<dbReference type="PANTHER" id="PTHR47990">
    <property type="entry name" value="2-OXOGLUTARATE (2OG) AND FE(II)-DEPENDENT OXYGENASE SUPERFAMILY PROTEIN-RELATED"/>
    <property type="match status" value="1"/>
</dbReference>
<feature type="compositionally biased region" description="Basic and acidic residues" evidence="2">
    <location>
        <begin position="112"/>
        <end position="121"/>
    </location>
</feature>
<evidence type="ECO:0000256" key="1">
    <source>
        <dbReference type="RuleBase" id="RU003682"/>
    </source>
</evidence>
<dbReference type="InterPro" id="IPR027443">
    <property type="entry name" value="IPNS-like_sf"/>
</dbReference>
<keyword evidence="1" id="KW-0408">Iron</keyword>
<accession>A0ABP0EGX3</accession>
<evidence type="ECO:0000256" key="2">
    <source>
        <dbReference type="SAM" id="MobiDB-lite"/>
    </source>
</evidence>
<dbReference type="Pfam" id="PF14226">
    <property type="entry name" value="DIOX_N"/>
    <property type="match status" value="1"/>
</dbReference>
<keyword evidence="5" id="KW-1185">Reference proteome</keyword>
<dbReference type="InterPro" id="IPR005123">
    <property type="entry name" value="Oxoglu/Fe-dep_dioxygenase_dom"/>
</dbReference>
<dbReference type="Proteomes" id="UP001497600">
    <property type="component" value="Chromosome E"/>
</dbReference>
<dbReference type="InterPro" id="IPR044861">
    <property type="entry name" value="IPNS-like_FE2OG_OXY"/>
</dbReference>
<reference evidence="4 5" key="1">
    <citation type="submission" date="2024-01" db="EMBL/GenBank/DDBJ databases">
        <authorList>
            <consortium name="Genoscope - CEA"/>
            <person name="William W."/>
        </authorList>
    </citation>
    <scope>NUCLEOTIDE SEQUENCE [LARGE SCALE GENOMIC DNA]</scope>
    <source>
        <strain evidence="4 5">29B2s-10</strain>
    </source>
</reference>
<feature type="region of interest" description="Disordered" evidence="2">
    <location>
        <begin position="97"/>
        <end position="121"/>
    </location>
</feature>
<evidence type="ECO:0000313" key="5">
    <source>
        <dbReference type="Proteomes" id="UP001497600"/>
    </source>
</evidence>
<organism evidence="4 5">
    <name type="scientific">[Candida] anglica</name>
    <dbReference type="NCBI Taxonomy" id="148631"/>
    <lineage>
        <taxon>Eukaryota</taxon>
        <taxon>Fungi</taxon>
        <taxon>Dikarya</taxon>
        <taxon>Ascomycota</taxon>
        <taxon>Saccharomycotina</taxon>
        <taxon>Pichiomycetes</taxon>
        <taxon>Debaryomycetaceae</taxon>
        <taxon>Kurtzmaniella</taxon>
    </lineage>
</organism>
<dbReference type="Gene3D" id="2.60.120.330">
    <property type="entry name" value="B-lactam Antibiotic, Isopenicillin N Synthase, Chain"/>
    <property type="match status" value="1"/>
</dbReference>
<dbReference type="InterPro" id="IPR050231">
    <property type="entry name" value="Iron_ascorbate_oxido_reductase"/>
</dbReference>
<dbReference type="InterPro" id="IPR026992">
    <property type="entry name" value="DIOX_N"/>
</dbReference>
<gene>
    <name evidence="4" type="ORF">CAAN4_E18646</name>
</gene>
<evidence type="ECO:0000259" key="3">
    <source>
        <dbReference type="PROSITE" id="PS51471"/>
    </source>
</evidence>
<proteinExistence type="inferred from homology"/>
<protein>
    <recommendedName>
        <fullName evidence="3">Fe2OG dioxygenase domain-containing protein</fullName>
    </recommendedName>
</protein>
<keyword evidence="1" id="KW-0479">Metal-binding</keyword>
<keyword evidence="1" id="KW-0560">Oxidoreductase</keyword>
<name>A0ABP0EGX3_9ASCO</name>
<dbReference type="EMBL" id="OZ004257">
    <property type="protein sequence ID" value="CAK7910245.1"/>
    <property type="molecule type" value="Genomic_DNA"/>
</dbReference>
<evidence type="ECO:0000313" key="4">
    <source>
        <dbReference type="EMBL" id="CAK7910245.1"/>
    </source>
</evidence>
<feature type="domain" description="Fe2OG dioxygenase" evidence="3">
    <location>
        <begin position="218"/>
        <end position="330"/>
    </location>
</feature>